<evidence type="ECO:0000313" key="1">
    <source>
        <dbReference type="EMBL" id="KAJ1673952.1"/>
    </source>
</evidence>
<accession>A0ACC1HCP8</accession>
<gene>
    <name evidence="1" type="ORF">EV182_004254</name>
</gene>
<organism evidence="1 2">
    <name type="scientific">Spiromyces aspiralis</name>
    <dbReference type="NCBI Taxonomy" id="68401"/>
    <lineage>
        <taxon>Eukaryota</taxon>
        <taxon>Fungi</taxon>
        <taxon>Fungi incertae sedis</taxon>
        <taxon>Zoopagomycota</taxon>
        <taxon>Kickxellomycotina</taxon>
        <taxon>Kickxellomycetes</taxon>
        <taxon>Kickxellales</taxon>
        <taxon>Kickxellaceae</taxon>
        <taxon>Spiromyces</taxon>
    </lineage>
</organism>
<protein>
    <submittedName>
        <fullName evidence="1">Uncharacterized protein</fullName>
    </submittedName>
</protein>
<dbReference type="Proteomes" id="UP001145114">
    <property type="component" value="Unassembled WGS sequence"/>
</dbReference>
<reference evidence="1" key="1">
    <citation type="submission" date="2022-06" db="EMBL/GenBank/DDBJ databases">
        <title>Phylogenomic reconstructions and comparative analyses of Kickxellomycotina fungi.</title>
        <authorList>
            <person name="Reynolds N.K."/>
            <person name="Stajich J.E."/>
            <person name="Barry K."/>
            <person name="Grigoriev I.V."/>
            <person name="Crous P."/>
            <person name="Smith M.E."/>
        </authorList>
    </citation>
    <scope>NUCLEOTIDE SEQUENCE</scope>
    <source>
        <strain evidence="1">RSA 2271</strain>
    </source>
</reference>
<sequence length="540" mass="61398">MQRRLKSKRNHEYSADELVGLKGSRFVACQRLNYGEHNEQELVAKSRYYIEKLGVPVVISDVPIGKGALEPDFFTLEWLCRHYPDQEVPIILPNRERAEWTWDKFSNHVMRISNSKTRGPKRRAYAHDVDCPKEWDEAVKRMIPDYYHYMGPSDLMRFLPDKLRAKNLMTYVGMGQTQTPGHVDMCGTMGHNLMVYSVQGASALWFMVARDDKQKAAKFWHAETGGNANLESESCFMDIDKLCRADFNIYVLEQKVGDFVLLPSDTVHQVINRGDGYNVKVSWNRSSCHNMPYTFNRMLPRLRKIFKVEAYRCKAMAHKAMEGYADAIENAMPDMNAMQAVSRKLGAPDRAALAKDFGTLIKCVVDNLATEWISENGNSVALAEALNMLDSAQEGGPRDECVGINISKDPMPFERRCNFCNCDIWNRRFHCPLCVPEECEQANIASESLDKEPGSGRDQGEAQEAAALLLETDDGEDLCIACYAYGRTCQEHPNTMLIFESFDMRSMLGLCARAVGIYRKLYESLDPQSKLETANLTEEK</sequence>
<dbReference type="EMBL" id="JAMZIH010006408">
    <property type="protein sequence ID" value="KAJ1673952.1"/>
    <property type="molecule type" value="Genomic_DNA"/>
</dbReference>
<proteinExistence type="predicted"/>
<name>A0ACC1HCP8_9FUNG</name>
<evidence type="ECO:0000313" key="2">
    <source>
        <dbReference type="Proteomes" id="UP001145114"/>
    </source>
</evidence>
<keyword evidence="2" id="KW-1185">Reference proteome</keyword>
<comment type="caution">
    <text evidence="1">The sequence shown here is derived from an EMBL/GenBank/DDBJ whole genome shotgun (WGS) entry which is preliminary data.</text>
</comment>